<dbReference type="InterPro" id="IPR036278">
    <property type="entry name" value="Sialidase_sf"/>
</dbReference>
<dbReference type="SUPFAM" id="SSF50939">
    <property type="entry name" value="Sialidases"/>
    <property type="match status" value="3"/>
</dbReference>
<proteinExistence type="predicted"/>
<evidence type="ECO:0000313" key="3">
    <source>
        <dbReference type="Proteomes" id="UP000648239"/>
    </source>
</evidence>
<protein>
    <submittedName>
        <fullName evidence="2">Exo-alpha-sialidase</fullName>
    </submittedName>
</protein>
<dbReference type="Gene3D" id="2.120.10.10">
    <property type="match status" value="3"/>
</dbReference>
<organism evidence="2 3">
    <name type="scientific">Candidatus Polarisedimenticola svalbardensis</name>
    <dbReference type="NCBI Taxonomy" id="2886004"/>
    <lineage>
        <taxon>Bacteria</taxon>
        <taxon>Pseudomonadati</taxon>
        <taxon>Acidobacteriota</taxon>
        <taxon>Candidatus Polarisedimenticolia</taxon>
        <taxon>Candidatus Polarisedimenticolales</taxon>
        <taxon>Candidatus Polarisedimenticolaceae</taxon>
        <taxon>Candidatus Polarisedimenticola</taxon>
    </lineage>
</organism>
<evidence type="ECO:0000256" key="1">
    <source>
        <dbReference type="SAM" id="MobiDB-lite"/>
    </source>
</evidence>
<accession>A0A8J7C1I4</accession>
<dbReference type="EMBL" id="JACXWD010000012">
    <property type="protein sequence ID" value="MBD3867575.1"/>
    <property type="molecule type" value="Genomic_DNA"/>
</dbReference>
<dbReference type="AlphaFoldDB" id="A0A8J7C1I4"/>
<dbReference type="CDD" id="cd15482">
    <property type="entry name" value="Sialidase_non-viral"/>
    <property type="match status" value="3"/>
</dbReference>
<evidence type="ECO:0000313" key="2">
    <source>
        <dbReference type="EMBL" id="MBD3867575.1"/>
    </source>
</evidence>
<reference evidence="2 3" key="1">
    <citation type="submission" date="2020-08" db="EMBL/GenBank/DDBJ databases">
        <title>Acidobacteriota in marine sediments use diverse sulfur dissimilation pathways.</title>
        <authorList>
            <person name="Wasmund K."/>
        </authorList>
    </citation>
    <scope>NUCLEOTIDE SEQUENCE [LARGE SCALE GENOMIC DNA]</scope>
    <source>
        <strain evidence="2">MAG AM4</strain>
    </source>
</reference>
<dbReference type="Proteomes" id="UP000648239">
    <property type="component" value="Unassembled WGS sequence"/>
</dbReference>
<name>A0A8J7C1I4_9BACT</name>
<comment type="caution">
    <text evidence="2">The sequence shown here is derived from an EMBL/GenBank/DDBJ whole genome shotgun (WGS) entry which is preliminary data.</text>
</comment>
<feature type="region of interest" description="Disordered" evidence="1">
    <location>
        <begin position="1003"/>
        <end position="1024"/>
    </location>
</feature>
<gene>
    <name evidence="2" type="ORF">IFK94_05570</name>
</gene>
<sequence length="1024" mass="107423">MPFQDLASDEIQIDLGLPTSGGLDHSVIVLGGGVGAICVLELENYLLRSLRSADGGQSFDGELDVTGGPGAGAVLAYAADLAVDDAVHVALVVADPSGDRGLRFVRSPDRCQSWDAPVDLIMSADPAHGVTAVAVGSGGAGFASVAFIGRDGLAPYAITTANGGSTWTAPVRLDPGNGGTFATTPSISLDVDAAGNTVYAAWDQDRGSGSQIWTTRSTDGGATFVVEQNLDPVTPFRGESSRPSVQVVEGGELLIAYWDISSGNRMFVAQSKNQGTTFSSTYEENVGGGDALGVPTFCYVTGDTTLHLFWTISDSLWHSRSANNGDSFDDGSTLSTTADADPDNWRPATRVQCAKIGNRAWVVGSSDYRNDTYAGTRTDVYVHRSTDDGVTWLPAERADTDGAGGAESSFGGLVATTGGDFFTAWSDRRDDAGRGENLYGIVYSDGVGFALSDARIDSDAGVASAATLQEPVVASDGATGVYVAFSGRGHGHEHDIWVTRSADGGYTFDSAVRASTTPAGDRVQFVPYLAATPDGNVYLAWLADDPISGQRQLRFNRSSDFGATWQPVDQVLDAISHPVGYFLESFDFPNIQLRAVDGGLVYVAWSDLATVFLARSENGGASFTIEDVDQDSRNFNRYPALCAQGDQVVLAIMSPDTAFIDFSVWGTVSADRGATWTTMEQLRSESTPERGIFPVLSCDGGSGALVVWGDLRNNSTWQLFSNRWDGAWQGDVVVNGPAALDHFWPTVARAGTSDVVVSYQDFDGAVYAARSQDGGATFPAHVRLDNAAPEPAAVSESPRITGDGDDLWVFWMDDSSGDRSIAVRWSRDGGGAWSPARRVNRETPDGALPNGYYPINATAAALPDAGFLAWGGDRNDPGGDVLTNAADLTDGDRDTVDAGADCDDTDPTAWAIPTPVANISVVLVSNDVHLDWESQTGSTGPGTIYDVATGLLSDLLAGGTYVASSCLAADLPQPGYDDTRGNPATGDADYYLIRSRNGCGAGGYGDSGLSPDPRDGLDAASPCP</sequence>